<sequence length="238" mass="28064">MEQKRKKMKREGVLSQDNMSNNEILKKLDDFEEDLLKIRSDLQNSISRIDAMTNNIQNFKNQVKKEIDKKMDSNTEDIRKKKAQKEKIEKMPFNECLHRQFNSELREENFCKFCKTVETATKRAEFYHLPKVLILHLNRFVNLMEGREKISSEMHCPQVLELSDESCKKKTFKLHSVIAHFGSYSSGHYKAYVQCVQGLWLEFDDHEVDIFTNIVTLNSTSYVAIYEEVCISEEMKST</sequence>
<dbReference type="PROSITE" id="PS50235">
    <property type="entry name" value="USP_3"/>
    <property type="match status" value="1"/>
</dbReference>
<dbReference type="InterPro" id="IPR038765">
    <property type="entry name" value="Papain-like_cys_pep_sf"/>
</dbReference>
<comment type="caution">
    <text evidence="4">The sequence shown here is derived from an EMBL/GenBank/DDBJ whole genome shotgun (WGS) entry which is preliminary data.</text>
</comment>
<protein>
    <recommendedName>
        <fullName evidence="3">USP domain-containing protein</fullName>
    </recommendedName>
</protein>
<dbReference type="InterPro" id="IPR050164">
    <property type="entry name" value="Peptidase_C19"/>
</dbReference>
<organism evidence="4 5">
    <name type="scientific">Araneus ventricosus</name>
    <name type="common">Orbweaver spider</name>
    <name type="synonym">Epeira ventricosa</name>
    <dbReference type="NCBI Taxonomy" id="182803"/>
    <lineage>
        <taxon>Eukaryota</taxon>
        <taxon>Metazoa</taxon>
        <taxon>Ecdysozoa</taxon>
        <taxon>Arthropoda</taxon>
        <taxon>Chelicerata</taxon>
        <taxon>Arachnida</taxon>
        <taxon>Araneae</taxon>
        <taxon>Araneomorphae</taxon>
        <taxon>Entelegynae</taxon>
        <taxon>Araneoidea</taxon>
        <taxon>Araneidae</taxon>
        <taxon>Araneus</taxon>
    </lineage>
</organism>
<feature type="domain" description="USP" evidence="3">
    <location>
        <begin position="1"/>
        <end position="229"/>
    </location>
</feature>
<evidence type="ECO:0000313" key="4">
    <source>
        <dbReference type="EMBL" id="GBN70110.1"/>
    </source>
</evidence>
<dbReference type="PANTHER" id="PTHR24006">
    <property type="entry name" value="UBIQUITIN CARBOXYL-TERMINAL HYDROLASE"/>
    <property type="match status" value="1"/>
</dbReference>
<dbReference type="InterPro" id="IPR028889">
    <property type="entry name" value="USP"/>
</dbReference>
<proteinExistence type="inferred from homology"/>
<dbReference type="GO" id="GO:0004843">
    <property type="term" value="F:cysteine-type deubiquitinase activity"/>
    <property type="evidence" value="ECO:0007669"/>
    <property type="project" value="InterPro"/>
</dbReference>
<evidence type="ECO:0000256" key="1">
    <source>
        <dbReference type="ARBA" id="ARBA00009085"/>
    </source>
</evidence>
<dbReference type="OrthoDB" id="2020758at2759"/>
<keyword evidence="5" id="KW-1185">Reference proteome</keyword>
<dbReference type="GO" id="GO:0005634">
    <property type="term" value="C:nucleus"/>
    <property type="evidence" value="ECO:0007669"/>
    <property type="project" value="TreeGrafter"/>
</dbReference>
<dbReference type="GO" id="GO:0000082">
    <property type="term" value="P:G1/S transition of mitotic cell cycle"/>
    <property type="evidence" value="ECO:0007669"/>
    <property type="project" value="TreeGrafter"/>
</dbReference>
<accession>A0A4Y2R3W9</accession>
<dbReference type="Proteomes" id="UP000499080">
    <property type="component" value="Unassembled WGS sequence"/>
</dbReference>
<gene>
    <name evidence="4" type="ORF">AVEN_75367_1</name>
</gene>
<evidence type="ECO:0000259" key="3">
    <source>
        <dbReference type="PROSITE" id="PS50235"/>
    </source>
</evidence>
<dbReference type="Gene3D" id="3.90.70.10">
    <property type="entry name" value="Cysteine proteinases"/>
    <property type="match status" value="1"/>
</dbReference>
<dbReference type="InterPro" id="IPR018200">
    <property type="entry name" value="USP_CS"/>
</dbReference>
<dbReference type="Pfam" id="PF00443">
    <property type="entry name" value="UCH"/>
    <property type="match status" value="1"/>
</dbReference>
<evidence type="ECO:0000256" key="2">
    <source>
        <dbReference type="SAM" id="Coils"/>
    </source>
</evidence>
<name>A0A4Y2R3W9_ARAVE</name>
<feature type="coiled-coil region" evidence="2">
    <location>
        <begin position="21"/>
        <end position="69"/>
    </location>
</feature>
<keyword evidence="2" id="KW-0175">Coiled coil</keyword>
<dbReference type="SUPFAM" id="SSF54001">
    <property type="entry name" value="Cysteine proteinases"/>
    <property type="match status" value="1"/>
</dbReference>
<dbReference type="PANTHER" id="PTHR24006:SF915">
    <property type="entry name" value="UBIQUITIN CARBOXYL-TERMINAL HYDROLASE-RELATED"/>
    <property type="match status" value="1"/>
</dbReference>
<evidence type="ECO:0000313" key="5">
    <source>
        <dbReference type="Proteomes" id="UP000499080"/>
    </source>
</evidence>
<dbReference type="AlphaFoldDB" id="A0A4Y2R3W9"/>
<dbReference type="GO" id="GO:0005829">
    <property type="term" value="C:cytosol"/>
    <property type="evidence" value="ECO:0007669"/>
    <property type="project" value="TreeGrafter"/>
</dbReference>
<dbReference type="CDD" id="cd02257">
    <property type="entry name" value="Peptidase_C19"/>
    <property type="match status" value="1"/>
</dbReference>
<dbReference type="PROSITE" id="PS00973">
    <property type="entry name" value="USP_2"/>
    <property type="match status" value="1"/>
</dbReference>
<dbReference type="EMBL" id="BGPR01015657">
    <property type="protein sequence ID" value="GBN70110.1"/>
    <property type="molecule type" value="Genomic_DNA"/>
</dbReference>
<dbReference type="InterPro" id="IPR001394">
    <property type="entry name" value="Peptidase_C19_UCH"/>
</dbReference>
<reference evidence="4 5" key="1">
    <citation type="journal article" date="2019" name="Sci. Rep.">
        <title>Orb-weaving spider Araneus ventricosus genome elucidates the spidroin gene catalogue.</title>
        <authorList>
            <person name="Kono N."/>
            <person name="Nakamura H."/>
            <person name="Ohtoshi R."/>
            <person name="Moran D.A.P."/>
            <person name="Shinohara A."/>
            <person name="Yoshida Y."/>
            <person name="Fujiwara M."/>
            <person name="Mori M."/>
            <person name="Tomita M."/>
            <person name="Arakawa K."/>
        </authorList>
    </citation>
    <scope>NUCLEOTIDE SEQUENCE [LARGE SCALE GENOMIC DNA]</scope>
</reference>
<dbReference type="GO" id="GO:0016579">
    <property type="term" value="P:protein deubiquitination"/>
    <property type="evidence" value="ECO:0007669"/>
    <property type="project" value="InterPro"/>
</dbReference>
<comment type="similarity">
    <text evidence="1">Belongs to the peptidase C19 family.</text>
</comment>